<proteinExistence type="predicted"/>
<gene>
    <name evidence="1" type="ORF">BJ508DRAFT_331677</name>
</gene>
<dbReference type="EMBL" id="ML119755">
    <property type="protein sequence ID" value="RPA75871.1"/>
    <property type="molecule type" value="Genomic_DNA"/>
</dbReference>
<accession>A0A3N4HV67</accession>
<dbReference type="InterPro" id="IPR011009">
    <property type="entry name" value="Kinase-like_dom_sf"/>
</dbReference>
<name>A0A3N4HV67_ASCIM</name>
<dbReference type="OrthoDB" id="2156052at2759"/>
<evidence type="ECO:0000313" key="2">
    <source>
        <dbReference type="Proteomes" id="UP000275078"/>
    </source>
</evidence>
<keyword evidence="2" id="KW-1185">Reference proteome</keyword>
<organism evidence="1 2">
    <name type="scientific">Ascobolus immersus RN42</name>
    <dbReference type="NCBI Taxonomy" id="1160509"/>
    <lineage>
        <taxon>Eukaryota</taxon>
        <taxon>Fungi</taxon>
        <taxon>Dikarya</taxon>
        <taxon>Ascomycota</taxon>
        <taxon>Pezizomycotina</taxon>
        <taxon>Pezizomycetes</taxon>
        <taxon>Pezizales</taxon>
        <taxon>Ascobolaceae</taxon>
        <taxon>Ascobolus</taxon>
    </lineage>
</organism>
<reference evidence="1 2" key="1">
    <citation type="journal article" date="2018" name="Nat. Ecol. Evol.">
        <title>Pezizomycetes genomes reveal the molecular basis of ectomycorrhizal truffle lifestyle.</title>
        <authorList>
            <person name="Murat C."/>
            <person name="Payen T."/>
            <person name="Noel B."/>
            <person name="Kuo A."/>
            <person name="Morin E."/>
            <person name="Chen J."/>
            <person name="Kohler A."/>
            <person name="Krizsan K."/>
            <person name="Balestrini R."/>
            <person name="Da Silva C."/>
            <person name="Montanini B."/>
            <person name="Hainaut M."/>
            <person name="Levati E."/>
            <person name="Barry K.W."/>
            <person name="Belfiori B."/>
            <person name="Cichocki N."/>
            <person name="Clum A."/>
            <person name="Dockter R.B."/>
            <person name="Fauchery L."/>
            <person name="Guy J."/>
            <person name="Iotti M."/>
            <person name="Le Tacon F."/>
            <person name="Lindquist E.A."/>
            <person name="Lipzen A."/>
            <person name="Malagnac F."/>
            <person name="Mello A."/>
            <person name="Molinier V."/>
            <person name="Miyauchi S."/>
            <person name="Poulain J."/>
            <person name="Riccioni C."/>
            <person name="Rubini A."/>
            <person name="Sitrit Y."/>
            <person name="Splivallo R."/>
            <person name="Traeger S."/>
            <person name="Wang M."/>
            <person name="Zifcakova L."/>
            <person name="Wipf D."/>
            <person name="Zambonelli A."/>
            <person name="Paolocci F."/>
            <person name="Nowrousian M."/>
            <person name="Ottonello S."/>
            <person name="Baldrian P."/>
            <person name="Spatafora J.W."/>
            <person name="Henrissat B."/>
            <person name="Nagy L.G."/>
            <person name="Aury J.M."/>
            <person name="Wincker P."/>
            <person name="Grigoriev I.V."/>
            <person name="Bonfante P."/>
            <person name="Martin F.M."/>
        </authorList>
    </citation>
    <scope>NUCLEOTIDE SEQUENCE [LARGE SCALE GENOMIC DNA]</scope>
    <source>
        <strain evidence="1 2">RN42</strain>
    </source>
</reference>
<dbReference type="Proteomes" id="UP000275078">
    <property type="component" value="Unassembled WGS sequence"/>
</dbReference>
<protein>
    <recommendedName>
        <fullName evidence="3">Protein kinase domain-containing protein</fullName>
    </recommendedName>
</protein>
<evidence type="ECO:0000313" key="1">
    <source>
        <dbReference type="EMBL" id="RPA75871.1"/>
    </source>
</evidence>
<evidence type="ECO:0008006" key="3">
    <source>
        <dbReference type="Google" id="ProtNLM"/>
    </source>
</evidence>
<sequence length="451" mass="49586">MEPANEQLKRALPTILQRSSKTQGISSTRGVYICENYVSEWQGFEQEVGAYISATDLSFEVPAETCEVEKVLVGNESSLVGRFLQNIGVPLGRVMSVLSSQDLLFGDAYSGTLNLSKSIPDIVLLRQSDGVVTLVGEIKPFWLLALETMDPAEPRSLSALFGPLGQLVRYMFDTKLLFGFLSTYNATIFVRRTERFRFEISRPILAAGTSPSVRQCFAYVAHIASTSGFENDPSFYDEEAASKVFRNPIGIVNSSRVSRGRRPATQGGSSVSSSSVFVQTSLGSFSVELFDEIAHRVFKVRFGAEILCMKVFDEDSVDFFDTEIAGYLAIEEMGGSTVFPKLVGFGEIILANTIGGHAMIISLRAGLPLSELDPAVLSSEQKVMLHSRFTEGIDVLRHLGFFLHDLNPSNVLFDMKSMEVTIVDLESLLENKMGWPIEDGPEALGISEYLP</sequence>
<dbReference type="Gene3D" id="1.10.510.10">
    <property type="entry name" value="Transferase(Phosphotransferase) domain 1"/>
    <property type="match status" value="1"/>
</dbReference>
<dbReference type="AlphaFoldDB" id="A0A3N4HV67"/>
<dbReference type="SUPFAM" id="SSF56112">
    <property type="entry name" value="Protein kinase-like (PK-like)"/>
    <property type="match status" value="1"/>
</dbReference>